<gene>
    <name evidence="4" type="ORF">ACFFI0_00930</name>
</gene>
<dbReference type="PIRSF" id="PIRSF005900">
    <property type="entry name" value="Dps"/>
    <property type="match status" value="1"/>
</dbReference>
<dbReference type="Gene3D" id="1.20.1260.10">
    <property type="match status" value="1"/>
</dbReference>
<dbReference type="Pfam" id="PF00210">
    <property type="entry name" value="Ferritin"/>
    <property type="match status" value="1"/>
</dbReference>
<dbReference type="CDD" id="cd01043">
    <property type="entry name" value="DPS"/>
    <property type="match status" value="1"/>
</dbReference>
<dbReference type="InterPro" id="IPR023188">
    <property type="entry name" value="DPS_DNA-bd_CS"/>
</dbReference>
<comment type="similarity">
    <text evidence="1 2">Belongs to the Dps family.</text>
</comment>
<dbReference type="RefSeq" id="WP_013664086.1">
    <property type="nucleotide sequence ID" value="NZ_JBHLWO010000001.1"/>
</dbReference>
<proteinExistence type="inferred from homology"/>
<accession>A0ABV6HD82</accession>
<evidence type="ECO:0000313" key="4">
    <source>
        <dbReference type="EMBL" id="MFC0316842.1"/>
    </source>
</evidence>
<feature type="domain" description="Ferritin/DPS" evidence="3">
    <location>
        <begin position="23"/>
        <end position="162"/>
    </location>
</feature>
<dbReference type="InterPro" id="IPR009078">
    <property type="entry name" value="Ferritin-like_SF"/>
</dbReference>
<evidence type="ECO:0000313" key="5">
    <source>
        <dbReference type="Proteomes" id="UP001589774"/>
    </source>
</evidence>
<dbReference type="PANTHER" id="PTHR42932:SF3">
    <property type="entry name" value="DNA PROTECTION DURING STARVATION PROTEIN"/>
    <property type="match status" value="1"/>
</dbReference>
<dbReference type="EMBL" id="JBHLWO010000001">
    <property type="protein sequence ID" value="MFC0316842.1"/>
    <property type="molecule type" value="Genomic_DNA"/>
</dbReference>
<evidence type="ECO:0000259" key="3">
    <source>
        <dbReference type="Pfam" id="PF00210"/>
    </source>
</evidence>
<organism evidence="4 5">
    <name type="scientific">Olivibacter oleidegradans</name>
    <dbReference type="NCBI Taxonomy" id="760123"/>
    <lineage>
        <taxon>Bacteria</taxon>
        <taxon>Pseudomonadati</taxon>
        <taxon>Bacteroidota</taxon>
        <taxon>Sphingobacteriia</taxon>
        <taxon>Sphingobacteriales</taxon>
        <taxon>Sphingobacteriaceae</taxon>
        <taxon>Olivibacter</taxon>
    </lineage>
</organism>
<evidence type="ECO:0000256" key="2">
    <source>
        <dbReference type="RuleBase" id="RU003875"/>
    </source>
</evidence>
<evidence type="ECO:0000256" key="1">
    <source>
        <dbReference type="ARBA" id="ARBA00009497"/>
    </source>
</evidence>
<dbReference type="InterPro" id="IPR008331">
    <property type="entry name" value="Ferritin_DPS_dom"/>
</dbReference>
<reference evidence="4 5" key="1">
    <citation type="submission" date="2024-09" db="EMBL/GenBank/DDBJ databases">
        <authorList>
            <person name="Sun Q."/>
            <person name="Mori K."/>
        </authorList>
    </citation>
    <scope>NUCLEOTIDE SEQUENCE [LARGE SCALE GENOMIC DNA]</scope>
    <source>
        <strain evidence="4 5">CCM 7765</strain>
    </source>
</reference>
<dbReference type="InterPro" id="IPR002177">
    <property type="entry name" value="DPS_DNA-bd"/>
</dbReference>
<dbReference type="PANTHER" id="PTHR42932">
    <property type="entry name" value="GENERAL STRESS PROTEIN 20U"/>
    <property type="match status" value="1"/>
</dbReference>
<dbReference type="PRINTS" id="PR01346">
    <property type="entry name" value="HELNAPAPROT"/>
</dbReference>
<keyword evidence="5" id="KW-1185">Reference proteome</keyword>
<sequence length="163" mass="18880">MALVKTAKIDIGISEDNRQAVANKLNHLLADEFVLYTKTRKFHWNVKGIHFHDLHLFFESQYKELAEMMDEVAERIRKLGHYSLGTLQQFLNETNLLEHTDDGSSAEVMIEALLEDHETIIREIRTSIDPIQDKHKDAGTADFLTGLMEQHESMAWMLRSMVQ</sequence>
<comment type="caution">
    <text evidence="4">The sequence shown here is derived from an EMBL/GenBank/DDBJ whole genome shotgun (WGS) entry which is preliminary data.</text>
</comment>
<dbReference type="InterPro" id="IPR012347">
    <property type="entry name" value="Ferritin-like"/>
</dbReference>
<protein>
    <submittedName>
        <fullName evidence="4">Dps family protein</fullName>
    </submittedName>
</protein>
<name>A0ABV6HD82_9SPHI</name>
<dbReference type="Proteomes" id="UP001589774">
    <property type="component" value="Unassembled WGS sequence"/>
</dbReference>
<dbReference type="PROSITE" id="PS00818">
    <property type="entry name" value="DPS_1"/>
    <property type="match status" value="1"/>
</dbReference>
<dbReference type="SUPFAM" id="SSF47240">
    <property type="entry name" value="Ferritin-like"/>
    <property type="match status" value="1"/>
</dbReference>